<comment type="caution">
    <text evidence="2">The sequence shown here is derived from an EMBL/GenBank/DDBJ whole genome shotgun (WGS) entry which is preliminary data.</text>
</comment>
<evidence type="ECO:0000313" key="3">
    <source>
        <dbReference type="Proteomes" id="UP000607645"/>
    </source>
</evidence>
<dbReference type="AlphaFoldDB" id="A0A8J6JFD6"/>
<name>A0A8J6JFD6_9FIRM</name>
<keyword evidence="1" id="KW-0812">Transmembrane</keyword>
<keyword evidence="3" id="KW-1185">Reference proteome</keyword>
<accession>A0A8J6JFD6</accession>
<dbReference type="EMBL" id="JACOPQ010000018">
    <property type="protein sequence ID" value="MBC5738596.1"/>
    <property type="molecule type" value="Genomic_DNA"/>
</dbReference>
<dbReference type="RefSeq" id="WP_186920289.1">
    <property type="nucleotide sequence ID" value="NZ_JACOPQ010000018.1"/>
</dbReference>
<dbReference type="Proteomes" id="UP000607645">
    <property type="component" value="Unassembled WGS sequence"/>
</dbReference>
<proteinExistence type="predicted"/>
<protein>
    <submittedName>
        <fullName evidence="2">Uncharacterized protein</fullName>
    </submittedName>
</protein>
<sequence>MERKKHRRAAEAVKSLLIVLLTLSAAYLALRTQMYADFTGHQATGWLGAVLDFFDRGPGLLPPGGNESAHRLEVRPMRMAVNVQGVGRYAVQYDQERTDEIFTRVFSTLLEALDGAQAPRQIGEDRWREALSNLSGVYFDFQGTQPMSVLAALGGGSNPALPDVGVRRLLLAENGSGDAVLYYSNETDGMYYACETTQALQGHLQEIVMSYSVNGALFAYEGEYPGLDPYVLISQSTAAMPGSQSRPEIYTAANPVAEMSAGREDLLEALGFHSQSNNSYRRGDRLVVNEWPYTLNILDNGTIYYETTAADEPKYAVGTPGKPPTGLELVEATQALVEQSVGAQAWRGEAGIYLMGVTETAEGVWQVDYGYSLNGITVQTGAEGYAARFIIEDGQISAFTLHMRSYADTGESSSVLPDIQAAAAMGALDAGGKELTLTYEDPGGTERLQARWIAQ</sequence>
<organism evidence="2 3">
    <name type="scientific">Lawsonibacter faecis</name>
    <dbReference type="NCBI Taxonomy" id="2763052"/>
    <lineage>
        <taxon>Bacteria</taxon>
        <taxon>Bacillati</taxon>
        <taxon>Bacillota</taxon>
        <taxon>Clostridia</taxon>
        <taxon>Eubacteriales</taxon>
        <taxon>Oscillospiraceae</taxon>
        <taxon>Lawsonibacter</taxon>
    </lineage>
</organism>
<evidence type="ECO:0000313" key="2">
    <source>
        <dbReference type="EMBL" id="MBC5738596.1"/>
    </source>
</evidence>
<gene>
    <name evidence="2" type="ORF">H8S62_16415</name>
</gene>
<reference evidence="2" key="1">
    <citation type="submission" date="2020-08" db="EMBL/GenBank/DDBJ databases">
        <title>Genome public.</title>
        <authorList>
            <person name="Liu C."/>
            <person name="Sun Q."/>
        </authorList>
    </citation>
    <scope>NUCLEOTIDE SEQUENCE</scope>
    <source>
        <strain evidence="2">NSJ-52</strain>
    </source>
</reference>
<keyword evidence="1" id="KW-1133">Transmembrane helix</keyword>
<feature type="transmembrane region" description="Helical" evidence="1">
    <location>
        <begin position="12"/>
        <end position="30"/>
    </location>
</feature>
<keyword evidence="1" id="KW-0472">Membrane</keyword>
<evidence type="ECO:0000256" key="1">
    <source>
        <dbReference type="SAM" id="Phobius"/>
    </source>
</evidence>